<feature type="compositionally biased region" description="Basic and acidic residues" evidence="1">
    <location>
        <begin position="144"/>
        <end position="157"/>
    </location>
</feature>
<keyword evidence="3" id="KW-1185">Reference proteome</keyword>
<evidence type="ECO:0000313" key="3">
    <source>
        <dbReference type="Proteomes" id="UP001213000"/>
    </source>
</evidence>
<dbReference type="AlphaFoldDB" id="A0AAD5VJL8"/>
<dbReference type="EMBL" id="JANIEX010001234">
    <property type="protein sequence ID" value="KAJ3560117.1"/>
    <property type="molecule type" value="Genomic_DNA"/>
</dbReference>
<feature type="region of interest" description="Disordered" evidence="1">
    <location>
        <begin position="127"/>
        <end position="159"/>
    </location>
</feature>
<dbReference type="Proteomes" id="UP001213000">
    <property type="component" value="Unassembled WGS sequence"/>
</dbReference>
<protein>
    <submittedName>
        <fullName evidence="2">Uncharacterized protein</fullName>
    </submittedName>
</protein>
<reference evidence="2" key="1">
    <citation type="submission" date="2022-07" db="EMBL/GenBank/DDBJ databases">
        <title>Genome Sequence of Leucocoprinus birnbaumii.</title>
        <authorList>
            <person name="Buettner E."/>
        </authorList>
    </citation>
    <scope>NUCLEOTIDE SEQUENCE</scope>
    <source>
        <strain evidence="2">VT141</strain>
    </source>
</reference>
<evidence type="ECO:0000313" key="2">
    <source>
        <dbReference type="EMBL" id="KAJ3560117.1"/>
    </source>
</evidence>
<proteinExistence type="predicted"/>
<evidence type="ECO:0000256" key="1">
    <source>
        <dbReference type="SAM" id="MobiDB-lite"/>
    </source>
</evidence>
<gene>
    <name evidence="2" type="ORF">NP233_g11041</name>
</gene>
<name>A0AAD5VJL8_9AGAR</name>
<organism evidence="2 3">
    <name type="scientific">Leucocoprinus birnbaumii</name>
    <dbReference type="NCBI Taxonomy" id="56174"/>
    <lineage>
        <taxon>Eukaryota</taxon>
        <taxon>Fungi</taxon>
        <taxon>Dikarya</taxon>
        <taxon>Basidiomycota</taxon>
        <taxon>Agaricomycotina</taxon>
        <taxon>Agaricomycetes</taxon>
        <taxon>Agaricomycetidae</taxon>
        <taxon>Agaricales</taxon>
        <taxon>Agaricineae</taxon>
        <taxon>Agaricaceae</taxon>
        <taxon>Leucocoprinus</taxon>
    </lineage>
</organism>
<feature type="compositionally biased region" description="Polar residues" evidence="1">
    <location>
        <begin position="1"/>
        <end position="15"/>
    </location>
</feature>
<sequence>MDWTSTGSRPKTNNKAPEVVKDTAHRHKLLDRMLLADPVVEMQEENVQDPLIGGPPHRRGRAAPMVGVLPNNNGHSLWVKTSPHQIERVPGIKCLNNTLASDSLLNRLSEETSTQLEPCDRELITLREHAGDTESELDGSDGGRTLDRDEFGERDARNLSQLPFGEEGLRRVPEIIPSGVRNCGKVREDVLPWYGKGNGTGSRLTESMRKTQNLLEYFSRDLKAIKRWVSTAEGAPRHFPHSKWTNIVKGESVDLDNVLGCLFSVRWAKEETGNIGGVEFTFTKPEPAKSKKQKVETAQQWQSAWRLASEATRFAFPHRRDELDEYSSYILDKFARRQTSEHEQVIRFDAAVRDSVGGGANSSLTDREVLEPFWESILLPGGIEYRASTSTGRASGRKGNDSICN</sequence>
<accession>A0AAD5VJL8</accession>
<feature type="region of interest" description="Disordered" evidence="1">
    <location>
        <begin position="1"/>
        <end position="22"/>
    </location>
</feature>
<comment type="caution">
    <text evidence="2">The sequence shown here is derived from an EMBL/GenBank/DDBJ whole genome shotgun (WGS) entry which is preliminary data.</text>
</comment>